<evidence type="ECO:0000313" key="7">
    <source>
        <dbReference type="EMBL" id="USS91029.1"/>
    </source>
</evidence>
<dbReference type="Gene3D" id="3.40.50.12580">
    <property type="match status" value="1"/>
</dbReference>
<dbReference type="InterPro" id="IPR051612">
    <property type="entry name" value="Teichoic_Acid_Biosynth"/>
</dbReference>
<name>A0ABY5BWZ7_9LACO</name>
<dbReference type="InterPro" id="IPR043148">
    <property type="entry name" value="TagF_C"/>
</dbReference>
<evidence type="ECO:0000313" key="8">
    <source>
        <dbReference type="Proteomes" id="UP001056164"/>
    </source>
</evidence>
<comment type="subcellular location">
    <subcellularLocation>
        <location evidence="1">Cell membrane</location>
        <topology evidence="1">Peripheral membrane protein</topology>
    </subcellularLocation>
</comment>
<keyword evidence="6" id="KW-0472">Membrane</keyword>
<reference evidence="7" key="1">
    <citation type="submission" date="2022-05" db="EMBL/GenBank/DDBJ databases">
        <authorList>
            <person name="Oliphant S.A."/>
            <person name="Watson-Haigh N.S."/>
            <person name="Sumby K.M."/>
            <person name="Gardner J.M."/>
            <person name="Jiranek V."/>
        </authorList>
    </citation>
    <scope>NUCLEOTIDE SEQUENCE</scope>
    <source>
        <strain evidence="7">KI4_A6</strain>
    </source>
</reference>
<evidence type="ECO:0000256" key="2">
    <source>
        <dbReference type="ARBA" id="ARBA00010488"/>
    </source>
</evidence>
<dbReference type="InterPro" id="IPR007554">
    <property type="entry name" value="Glycerophosphate_synth"/>
</dbReference>
<keyword evidence="4" id="KW-0808">Transferase</keyword>
<evidence type="ECO:0000256" key="3">
    <source>
        <dbReference type="ARBA" id="ARBA00022475"/>
    </source>
</evidence>
<dbReference type="InterPro" id="IPR043149">
    <property type="entry name" value="TagF_N"/>
</dbReference>
<dbReference type="SUPFAM" id="SSF53756">
    <property type="entry name" value="UDP-Glycosyltransferase/glycogen phosphorylase"/>
    <property type="match status" value="1"/>
</dbReference>
<evidence type="ECO:0000256" key="4">
    <source>
        <dbReference type="ARBA" id="ARBA00022679"/>
    </source>
</evidence>
<dbReference type="Proteomes" id="UP001056164">
    <property type="component" value="Chromosome"/>
</dbReference>
<keyword evidence="8" id="KW-1185">Reference proteome</keyword>
<gene>
    <name evidence="7" type="ORF">M3M37_02130</name>
</gene>
<dbReference type="EMBL" id="CP097121">
    <property type="protein sequence ID" value="USS91029.1"/>
    <property type="molecule type" value="Genomic_DNA"/>
</dbReference>
<accession>A0ABY5BWZ7</accession>
<evidence type="ECO:0000256" key="6">
    <source>
        <dbReference type="ARBA" id="ARBA00023136"/>
    </source>
</evidence>
<evidence type="ECO:0000256" key="5">
    <source>
        <dbReference type="ARBA" id="ARBA00022944"/>
    </source>
</evidence>
<evidence type="ECO:0000256" key="1">
    <source>
        <dbReference type="ARBA" id="ARBA00004202"/>
    </source>
</evidence>
<keyword evidence="3" id="KW-1003">Cell membrane</keyword>
<dbReference type="PANTHER" id="PTHR37316">
    <property type="entry name" value="TEICHOIC ACID GLYCEROL-PHOSPHATE PRIMASE"/>
    <property type="match status" value="1"/>
</dbReference>
<dbReference type="Gene3D" id="3.40.50.11820">
    <property type="match status" value="1"/>
</dbReference>
<organism evidence="7 8">
    <name type="scientific">Fructilactobacillus carniphilus</name>
    <dbReference type="NCBI Taxonomy" id="2940297"/>
    <lineage>
        <taxon>Bacteria</taxon>
        <taxon>Bacillati</taxon>
        <taxon>Bacillota</taxon>
        <taxon>Bacilli</taxon>
        <taxon>Lactobacillales</taxon>
        <taxon>Lactobacillaceae</taxon>
        <taxon>Fructilactobacillus</taxon>
    </lineage>
</organism>
<protein>
    <submittedName>
        <fullName evidence="7">CDP-glycerol glycerophosphotransferase family protein</fullName>
    </submittedName>
</protein>
<proteinExistence type="inferred from homology"/>
<dbReference type="RefSeq" id="WP_252795518.1">
    <property type="nucleotide sequence ID" value="NZ_CP097121.1"/>
</dbReference>
<keyword evidence="5" id="KW-0777">Teichoic acid biosynthesis</keyword>
<dbReference type="Pfam" id="PF04464">
    <property type="entry name" value="Glyphos_transf"/>
    <property type="match status" value="1"/>
</dbReference>
<sequence length="390" mass="45522">MKTFYVWVVRFLSLLFYLRPKKNVYYLMSYSNNLHMIKRIAAELPAGQKLVVIYNPRTLAAAYDLRAFGLKTIQLRMSISFLFHRIPQLMTARLIFCDNYYALLAGLIRPKDKTKIIQLWHADGTIKCFGWEDPGQRQNSWFKRRRHQLVYDKFDDYVVASQAMGDVFQRSFKQSASKMQYLGTPRSDRLFSDNWLQTVRQRVLTAAPELKDKRVILYAPTYRSAEHVNPPVGTIEALAADPNAVVAVKLYQEVNREKLEMEQFKHANVKIYDEFTTTDLMTLADTLVTDYSSFIFDFSLMPQARSAIFFMYDLKHYEQQPGVQKGFEKWLPTTPVRTVADLKQAVLADQPVNFATFNDQWNTYNDGKAYKRVIDKYVIGREDAAEDYDE</sequence>
<dbReference type="PANTHER" id="PTHR37316:SF1">
    <property type="entry name" value="TEICHOIC ACID GLYCEROL-PHOSPHATE PRIMASE"/>
    <property type="match status" value="1"/>
</dbReference>
<comment type="similarity">
    <text evidence="2">Belongs to the CDP-glycerol glycerophosphotransferase family.</text>
</comment>